<name>A0A401GKX4_9APHY</name>
<accession>A0A401GKX4</accession>
<keyword evidence="4" id="KW-1185">Reference proteome</keyword>
<dbReference type="RefSeq" id="XP_027613738.1">
    <property type="nucleotide sequence ID" value="XM_027757937.1"/>
</dbReference>
<evidence type="ECO:0000259" key="2">
    <source>
        <dbReference type="Pfam" id="PF20411"/>
    </source>
</evidence>
<gene>
    <name evidence="3" type="ORF">SCP_0412120</name>
</gene>
<dbReference type="Proteomes" id="UP000287166">
    <property type="component" value="Unassembled WGS sequence"/>
</dbReference>
<dbReference type="AlphaFoldDB" id="A0A401GKX4"/>
<dbReference type="Pfam" id="PF20411">
    <property type="entry name" value="DUF6697"/>
    <property type="match status" value="1"/>
</dbReference>
<evidence type="ECO:0000256" key="1">
    <source>
        <dbReference type="SAM" id="MobiDB-lite"/>
    </source>
</evidence>
<dbReference type="InParanoid" id="A0A401GKX4"/>
<evidence type="ECO:0000313" key="3">
    <source>
        <dbReference type="EMBL" id="GBE82825.1"/>
    </source>
</evidence>
<feature type="region of interest" description="Disordered" evidence="1">
    <location>
        <begin position="1"/>
        <end position="27"/>
    </location>
</feature>
<dbReference type="InterPro" id="IPR046520">
    <property type="entry name" value="DUF6697"/>
</dbReference>
<organism evidence="3 4">
    <name type="scientific">Sparassis crispa</name>
    <dbReference type="NCBI Taxonomy" id="139825"/>
    <lineage>
        <taxon>Eukaryota</taxon>
        <taxon>Fungi</taxon>
        <taxon>Dikarya</taxon>
        <taxon>Basidiomycota</taxon>
        <taxon>Agaricomycotina</taxon>
        <taxon>Agaricomycetes</taxon>
        <taxon>Polyporales</taxon>
        <taxon>Sparassidaceae</taxon>
        <taxon>Sparassis</taxon>
    </lineage>
</organism>
<feature type="domain" description="DUF6697" evidence="2">
    <location>
        <begin position="305"/>
        <end position="453"/>
    </location>
</feature>
<sequence>MSSVGRDGDGPSLVPHQPMSEDGPHEVPPVVNILMQGRSDVEVIRWFQVAICAYAQRATLLSITLFRSSMSVVPVQNPEVSMELRLERMRLQEALCARDTVAQRLAEACTFVRQKNNTIEQLLAERGELLKRFSVRAPGELDVVAGETTMGTVIGTVQEDTRRTSEESAASDGELQHMSGATSHGLLASAVESDPSSVALLRDMANKMEIPMSPNMSGPGWVESQNFSQFMNDHLAKLTLQDSETSDFKVASSATDLAQQVASRNAILSALPLPPDIPADALRPIVIPAPYTLHEFLGTTPASLRSQLGNYRVFQQSTTSWCPEREEHGYFLSPVFKCSTNPRVSAAHRWTVVDLSTKLNKPTECFYNRDGKWYYAGTYKAFRLDDLSTQEWETLLAETTQALIKETLAGRKNTTPQNVYESGQLYAVGALKVACIGLQCIGFNNTLYRTILEHAAKCAQTGKWRNSSTVASPPALWTAATSTLLPSAASMAAGVAPPSTGGNVLVGTYCSEGGSTIEDIIGETASKV</sequence>
<dbReference type="GeneID" id="38779742"/>
<proteinExistence type="predicted"/>
<evidence type="ECO:0000313" key="4">
    <source>
        <dbReference type="Proteomes" id="UP000287166"/>
    </source>
</evidence>
<protein>
    <recommendedName>
        <fullName evidence="2">DUF6697 domain-containing protein</fullName>
    </recommendedName>
</protein>
<dbReference type="OrthoDB" id="3219211at2759"/>
<dbReference type="EMBL" id="BFAD01000004">
    <property type="protein sequence ID" value="GBE82825.1"/>
    <property type="molecule type" value="Genomic_DNA"/>
</dbReference>
<reference evidence="3 4" key="1">
    <citation type="journal article" date="2018" name="Sci. Rep.">
        <title>Genome sequence of the cauliflower mushroom Sparassis crispa (Hanabiratake) and its association with beneficial usage.</title>
        <authorList>
            <person name="Kiyama R."/>
            <person name="Furutani Y."/>
            <person name="Kawaguchi K."/>
            <person name="Nakanishi T."/>
        </authorList>
    </citation>
    <scope>NUCLEOTIDE SEQUENCE [LARGE SCALE GENOMIC DNA]</scope>
</reference>
<comment type="caution">
    <text evidence="3">The sequence shown here is derived from an EMBL/GenBank/DDBJ whole genome shotgun (WGS) entry which is preliminary data.</text>
</comment>